<dbReference type="AlphaFoldDB" id="A0A5M8FSN6"/>
<evidence type="ECO:0000256" key="2">
    <source>
        <dbReference type="ARBA" id="ARBA00022649"/>
    </source>
</evidence>
<dbReference type="NCBIfam" id="NF010285">
    <property type="entry name" value="PRK13725.1"/>
    <property type="match status" value="1"/>
</dbReference>
<keyword evidence="3 8" id="KW-0540">Nuclease</keyword>
<dbReference type="Proteomes" id="UP000322981">
    <property type="component" value="Unassembled WGS sequence"/>
</dbReference>
<dbReference type="InterPro" id="IPR022907">
    <property type="entry name" value="VapC_family"/>
</dbReference>
<dbReference type="InterPro" id="IPR029060">
    <property type="entry name" value="PIN-like_dom_sf"/>
</dbReference>
<keyword evidence="5 8" id="KW-0378">Hydrolase</keyword>
<keyword evidence="11" id="KW-1185">Reference proteome</keyword>
<dbReference type="HAMAP" id="MF_00265">
    <property type="entry name" value="VapC_Nob1"/>
    <property type="match status" value="1"/>
</dbReference>
<dbReference type="InterPro" id="IPR050556">
    <property type="entry name" value="Type_II_TA_system_RNase"/>
</dbReference>
<comment type="caution">
    <text evidence="8">Lacks conserved residue(s) required for the propagation of feature annotation.</text>
</comment>
<evidence type="ECO:0000256" key="1">
    <source>
        <dbReference type="ARBA" id="ARBA00001946"/>
    </source>
</evidence>
<comment type="similarity">
    <text evidence="7 8">Belongs to the PINc/VapC protein family.</text>
</comment>
<evidence type="ECO:0000313" key="11">
    <source>
        <dbReference type="Proteomes" id="UP000322981"/>
    </source>
</evidence>
<proteinExistence type="inferred from homology"/>
<evidence type="ECO:0000256" key="5">
    <source>
        <dbReference type="ARBA" id="ARBA00022801"/>
    </source>
</evidence>
<dbReference type="Gene3D" id="3.40.50.1010">
    <property type="entry name" value="5'-nuclease"/>
    <property type="match status" value="1"/>
</dbReference>
<dbReference type="GO" id="GO:0000287">
    <property type="term" value="F:magnesium ion binding"/>
    <property type="evidence" value="ECO:0007669"/>
    <property type="project" value="UniProtKB-UniRule"/>
</dbReference>
<comment type="cofactor">
    <cofactor evidence="1 8">
        <name>Mg(2+)</name>
        <dbReference type="ChEBI" id="CHEBI:18420"/>
    </cofactor>
</comment>
<dbReference type="PANTHER" id="PTHR33653">
    <property type="entry name" value="RIBONUCLEASE VAPC2"/>
    <property type="match status" value="1"/>
</dbReference>
<dbReference type="GO" id="GO:0004540">
    <property type="term" value="F:RNA nuclease activity"/>
    <property type="evidence" value="ECO:0007669"/>
    <property type="project" value="InterPro"/>
</dbReference>
<dbReference type="Pfam" id="PF01850">
    <property type="entry name" value="PIN"/>
    <property type="match status" value="1"/>
</dbReference>
<evidence type="ECO:0000256" key="8">
    <source>
        <dbReference type="HAMAP-Rule" id="MF_00265"/>
    </source>
</evidence>
<dbReference type="GO" id="GO:0016787">
    <property type="term" value="F:hydrolase activity"/>
    <property type="evidence" value="ECO:0007669"/>
    <property type="project" value="UniProtKB-KW"/>
</dbReference>
<evidence type="ECO:0000256" key="3">
    <source>
        <dbReference type="ARBA" id="ARBA00022722"/>
    </source>
</evidence>
<sequence>MRFAYPPYRASLIRPTVHPCRNKPASLRAAFKRHDGRMCISSITDMELVYGAEGSMNPERNLTRLEGIVARMAVLPLDESAAVHAGQIRAELAKQGTPIGPYDQLIAGHARSQGLVLVTNNEKEFSRVAGLRVENWVPPSLS</sequence>
<feature type="binding site" evidence="8">
    <location>
        <position position="103"/>
    </location>
    <ligand>
        <name>Mg(2+)</name>
        <dbReference type="ChEBI" id="CHEBI:18420"/>
    </ligand>
</feature>
<evidence type="ECO:0000256" key="6">
    <source>
        <dbReference type="ARBA" id="ARBA00022842"/>
    </source>
</evidence>
<gene>
    <name evidence="8 10" type="primary">vapC</name>
    <name evidence="10" type="ORF">F2Q65_09060</name>
</gene>
<dbReference type="RefSeq" id="WP_150092583.1">
    <property type="nucleotide sequence ID" value="NZ_VWXX01000010.1"/>
</dbReference>
<keyword evidence="8" id="KW-0800">Toxin</keyword>
<accession>A0A5M8FSN6</accession>
<reference evidence="10 11" key="1">
    <citation type="submission" date="2019-09" db="EMBL/GenBank/DDBJ databases">
        <title>Whole-genome sequence of the purple sulfur bacterium Thiohalocapsa marina DSM 19078.</title>
        <authorList>
            <person name="Kyndt J.A."/>
            <person name="Meyer T.E."/>
        </authorList>
    </citation>
    <scope>NUCLEOTIDE SEQUENCE [LARGE SCALE GENOMIC DNA]</scope>
    <source>
        <strain evidence="10 11">DSM 19078</strain>
    </source>
</reference>
<organism evidence="10 11">
    <name type="scientific">Thiohalocapsa marina</name>
    <dbReference type="NCBI Taxonomy" id="424902"/>
    <lineage>
        <taxon>Bacteria</taxon>
        <taxon>Pseudomonadati</taxon>
        <taxon>Pseudomonadota</taxon>
        <taxon>Gammaproteobacteria</taxon>
        <taxon>Chromatiales</taxon>
        <taxon>Chromatiaceae</taxon>
        <taxon>Thiohalocapsa</taxon>
    </lineage>
</organism>
<dbReference type="OrthoDB" id="9796690at2"/>
<evidence type="ECO:0000313" key="10">
    <source>
        <dbReference type="EMBL" id="KAA6185412.1"/>
    </source>
</evidence>
<dbReference type="InterPro" id="IPR002716">
    <property type="entry name" value="PIN_dom"/>
</dbReference>
<dbReference type="CDD" id="cd09881">
    <property type="entry name" value="PIN_VapC4-5_FitB-like"/>
    <property type="match status" value="1"/>
</dbReference>
<dbReference type="EC" id="3.1.-.-" evidence="8"/>
<feature type="domain" description="PIN" evidence="9">
    <location>
        <begin position="25"/>
        <end position="130"/>
    </location>
</feature>
<keyword evidence="2 8" id="KW-1277">Toxin-antitoxin system</keyword>
<name>A0A5M8FSN6_9GAMM</name>
<dbReference type="EMBL" id="VWXX01000010">
    <property type="protein sequence ID" value="KAA6185412.1"/>
    <property type="molecule type" value="Genomic_DNA"/>
</dbReference>
<evidence type="ECO:0000256" key="7">
    <source>
        <dbReference type="ARBA" id="ARBA00038093"/>
    </source>
</evidence>
<comment type="function">
    <text evidence="8">Toxic component of a toxin-antitoxin (TA) system. An RNase.</text>
</comment>
<keyword evidence="4 8" id="KW-0479">Metal-binding</keyword>
<dbReference type="PANTHER" id="PTHR33653:SF1">
    <property type="entry name" value="RIBONUCLEASE VAPC2"/>
    <property type="match status" value="1"/>
</dbReference>
<dbReference type="GO" id="GO:0004519">
    <property type="term" value="F:endonuclease activity"/>
    <property type="evidence" value="ECO:0007669"/>
    <property type="project" value="UniProtKB-KW"/>
</dbReference>
<evidence type="ECO:0000259" key="9">
    <source>
        <dbReference type="Pfam" id="PF01850"/>
    </source>
</evidence>
<evidence type="ECO:0000256" key="4">
    <source>
        <dbReference type="ARBA" id="ARBA00022723"/>
    </source>
</evidence>
<dbReference type="GO" id="GO:0090729">
    <property type="term" value="F:toxin activity"/>
    <property type="evidence" value="ECO:0007669"/>
    <property type="project" value="UniProtKB-KW"/>
</dbReference>
<dbReference type="SUPFAM" id="SSF88723">
    <property type="entry name" value="PIN domain-like"/>
    <property type="match status" value="1"/>
</dbReference>
<comment type="caution">
    <text evidence="10">The sequence shown here is derived from an EMBL/GenBank/DDBJ whole genome shotgun (WGS) entry which is preliminary data.</text>
</comment>
<protein>
    <recommendedName>
        <fullName evidence="8">Ribonuclease VapC</fullName>
        <shortName evidence="8">RNase VapC</shortName>
        <ecNumber evidence="8">3.1.-.-</ecNumber>
    </recommendedName>
    <alternativeName>
        <fullName evidence="8">Toxin VapC</fullName>
    </alternativeName>
</protein>
<keyword evidence="10" id="KW-0255">Endonuclease</keyword>
<keyword evidence="6 8" id="KW-0460">Magnesium</keyword>